<evidence type="ECO:0000256" key="2">
    <source>
        <dbReference type="ARBA" id="ARBA00022722"/>
    </source>
</evidence>
<dbReference type="HAMAP" id="MF_00265">
    <property type="entry name" value="VapC_Nob1"/>
    <property type="match status" value="1"/>
</dbReference>
<comment type="similarity">
    <text evidence="6">Belongs to the PINc/VapC protein family.</text>
</comment>
<comment type="function">
    <text evidence="6">Toxic component of a toxin-antitoxin (TA) system. An RNase.</text>
</comment>
<keyword evidence="4 6" id="KW-0378">Hydrolase</keyword>
<evidence type="ECO:0000256" key="5">
    <source>
        <dbReference type="ARBA" id="ARBA00022842"/>
    </source>
</evidence>
<sequence length="126" mass="13118">MIVVDAGVLIALLDAADAHHEAAALMFTSHIGDEIVIGPINLAEVLVRPARNGRDEAVLSDIQALGVRVLPLPGDAPLRLARLRAETGAKMPDCCVLLTAEQAGAAVASFDERVRSAATSRGMTVV</sequence>
<comment type="cofactor">
    <cofactor evidence="6">
        <name>Mg(2+)</name>
        <dbReference type="ChEBI" id="CHEBI:18420"/>
    </cofactor>
</comment>
<accession>A0A1M6FEM4</accession>
<keyword evidence="3 6" id="KW-0479">Metal-binding</keyword>
<feature type="binding site" evidence="6">
    <location>
        <position position="5"/>
    </location>
    <ligand>
        <name>Mg(2+)</name>
        <dbReference type="ChEBI" id="CHEBI:18420"/>
    </ligand>
</feature>
<dbReference type="GO" id="GO:0000287">
    <property type="term" value="F:magnesium ion binding"/>
    <property type="evidence" value="ECO:0007669"/>
    <property type="project" value="UniProtKB-UniRule"/>
</dbReference>
<evidence type="ECO:0000256" key="3">
    <source>
        <dbReference type="ARBA" id="ARBA00022723"/>
    </source>
</evidence>
<evidence type="ECO:0000256" key="6">
    <source>
        <dbReference type="HAMAP-Rule" id="MF_00265"/>
    </source>
</evidence>
<dbReference type="SUPFAM" id="SSF88723">
    <property type="entry name" value="PIN domain-like"/>
    <property type="match status" value="1"/>
</dbReference>
<dbReference type="Pfam" id="PF01850">
    <property type="entry name" value="PIN"/>
    <property type="match status" value="1"/>
</dbReference>
<dbReference type="GO" id="GO:0016787">
    <property type="term" value="F:hydrolase activity"/>
    <property type="evidence" value="ECO:0007669"/>
    <property type="project" value="UniProtKB-KW"/>
</dbReference>
<evidence type="ECO:0000313" key="8">
    <source>
        <dbReference type="EMBL" id="SHI96178.1"/>
    </source>
</evidence>
<dbReference type="Proteomes" id="UP000184512">
    <property type="component" value="Unassembled WGS sequence"/>
</dbReference>
<name>A0A1M6FEM4_9ACTN</name>
<keyword evidence="5 6" id="KW-0460">Magnesium</keyword>
<dbReference type="EC" id="3.1.-.-" evidence="6"/>
<evidence type="ECO:0000313" key="9">
    <source>
        <dbReference type="Proteomes" id="UP000184512"/>
    </source>
</evidence>
<keyword evidence="9" id="KW-1185">Reference proteome</keyword>
<evidence type="ECO:0000259" key="7">
    <source>
        <dbReference type="Pfam" id="PF01850"/>
    </source>
</evidence>
<dbReference type="RefSeq" id="WP_073186849.1">
    <property type="nucleotide sequence ID" value="NZ_FQZG01000021.1"/>
</dbReference>
<organism evidence="8 9">
    <name type="scientific">Tessaracoccus bendigoensis DSM 12906</name>
    <dbReference type="NCBI Taxonomy" id="1123357"/>
    <lineage>
        <taxon>Bacteria</taxon>
        <taxon>Bacillati</taxon>
        <taxon>Actinomycetota</taxon>
        <taxon>Actinomycetes</taxon>
        <taxon>Propionibacteriales</taxon>
        <taxon>Propionibacteriaceae</taxon>
        <taxon>Tessaracoccus</taxon>
    </lineage>
</organism>
<evidence type="ECO:0000256" key="1">
    <source>
        <dbReference type="ARBA" id="ARBA00022649"/>
    </source>
</evidence>
<dbReference type="GO" id="GO:0004540">
    <property type="term" value="F:RNA nuclease activity"/>
    <property type="evidence" value="ECO:0007669"/>
    <property type="project" value="InterPro"/>
</dbReference>
<gene>
    <name evidence="6" type="primary">vapC</name>
    <name evidence="8" type="ORF">SAMN02745244_01426</name>
</gene>
<dbReference type="STRING" id="1123357.SAMN02745244_01426"/>
<keyword evidence="6" id="KW-0800">Toxin</keyword>
<proteinExistence type="inferred from homology"/>
<feature type="domain" description="PIN" evidence="7">
    <location>
        <begin position="2"/>
        <end position="118"/>
    </location>
</feature>
<dbReference type="AlphaFoldDB" id="A0A1M6FEM4"/>
<dbReference type="GO" id="GO:0090729">
    <property type="term" value="F:toxin activity"/>
    <property type="evidence" value="ECO:0007669"/>
    <property type="project" value="UniProtKB-KW"/>
</dbReference>
<dbReference type="InterPro" id="IPR002716">
    <property type="entry name" value="PIN_dom"/>
</dbReference>
<keyword evidence="2 6" id="KW-0540">Nuclease</keyword>
<dbReference type="InterPro" id="IPR029060">
    <property type="entry name" value="PIN-like_dom_sf"/>
</dbReference>
<reference evidence="8 9" key="1">
    <citation type="submission" date="2016-11" db="EMBL/GenBank/DDBJ databases">
        <authorList>
            <person name="Jaros S."/>
            <person name="Januszkiewicz K."/>
            <person name="Wedrychowicz H."/>
        </authorList>
    </citation>
    <scope>NUCLEOTIDE SEQUENCE [LARGE SCALE GENOMIC DNA]</scope>
    <source>
        <strain evidence="8 9">DSM 12906</strain>
    </source>
</reference>
<keyword evidence="1 6" id="KW-1277">Toxin-antitoxin system</keyword>
<protein>
    <recommendedName>
        <fullName evidence="6">Ribonuclease VapC</fullName>
        <shortName evidence="6">RNase VapC</shortName>
        <ecNumber evidence="6">3.1.-.-</ecNumber>
    </recommendedName>
    <alternativeName>
        <fullName evidence="6">Toxin VapC</fullName>
    </alternativeName>
</protein>
<feature type="binding site" evidence="6">
    <location>
        <position position="93"/>
    </location>
    <ligand>
        <name>Mg(2+)</name>
        <dbReference type="ChEBI" id="CHEBI:18420"/>
    </ligand>
</feature>
<dbReference type="InterPro" id="IPR022907">
    <property type="entry name" value="VapC_family"/>
</dbReference>
<dbReference type="EMBL" id="FQZG01000021">
    <property type="protein sequence ID" value="SHI96178.1"/>
    <property type="molecule type" value="Genomic_DNA"/>
</dbReference>
<dbReference type="Gene3D" id="3.40.50.1010">
    <property type="entry name" value="5'-nuclease"/>
    <property type="match status" value="1"/>
</dbReference>
<evidence type="ECO:0000256" key="4">
    <source>
        <dbReference type="ARBA" id="ARBA00022801"/>
    </source>
</evidence>